<sequence length="139" mass="15053">MITNRSMPPGVIIPELAYPDVLAAAAWLCSALGFRERLRIGDHRVQLIYGGTCIVVTERADGGHVVDHSHGVMVHVANVDAHHAQATANGARVLRPPTDYPYGERQYSLEDIGGHRWTFSQSIADVDPASYGGILSDAH</sequence>
<protein>
    <submittedName>
        <fullName evidence="2">Glyoxalase</fullName>
    </submittedName>
</protein>
<dbReference type="RefSeq" id="WP_046970604.1">
    <property type="nucleotide sequence ID" value="NZ_JPLA01000009.1"/>
</dbReference>
<organism evidence="2 3">
    <name type="scientific">Dyella japonica DSM 16301</name>
    <dbReference type="NCBI Taxonomy" id="1440762"/>
    <lineage>
        <taxon>Bacteria</taxon>
        <taxon>Pseudomonadati</taxon>
        <taxon>Pseudomonadota</taxon>
        <taxon>Gammaproteobacteria</taxon>
        <taxon>Lysobacterales</taxon>
        <taxon>Rhodanobacteraceae</taxon>
        <taxon>Dyella</taxon>
    </lineage>
</organism>
<feature type="domain" description="VOC" evidence="1">
    <location>
        <begin position="10"/>
        <end position="122"/>
    </location>
</feature>
<name>A0A0G9H749_9GAMM</name>
<dbReference type="InterPro" id="IPR037523">
    <property type="entry name" value="VOC_core"/>
</dbReference>
<dbReference type="OrthoDB" id="9806868at2"/>
<dbReference type="Gene3D" id="3.30.720.120">
    <property type="match status" value="1"/>
</dbReference>
<dbReference type="PROSITE" id="PS51819">
    <property type="entry name" value="VOC"/>
    <property type="match status" value="1"/>
</dbReference>
<dbReference type="STRING" id="1440762.Y882_04160"/>
<dbReference type="EMBL" id="JPLA01000009">
    <property type="protein sequence ID" value="KLD65276.1"/>
    <property type="molecule type" value="Genomic_DNA"/>
</dbReference>
<evidence type="ECO:0000313" key="2">
    <source>
        <dbReference type="EMBL" id="KLD65276.1"/>
    </source>
</evidence>
<dbReference type="PANTHER" id="PTHR34109:SF1">
    <property type="entry name" value="VOC DOMAIN-CONTAINING PROTEIN"/>
    <property type="match status" value="1"/>
</dbReference>
<gene>
    <name evidence="2" type="ORF">Y882_04160</name>
</gene>
<comment type="caution">
    <text evidence="2">The sequence shown here is derived from an EMBL/GenBank/DDBJ whole genome shotgun (WGS) entry which is preliminary data.</text>
</comment>
<evidence type="ECO:0000259" key="1">
    <source>
        <dbReference type="PROSITE" id="PS51819"/>
    </source>
</evidence>
<reference evidence="2 3" key="1">
    <citation type="journal article" date="2015" name="Antonie Van Leeuwenhoek">
        <title>A phylogenomic and molecular marker based taxonomic framework for the order Xanthomonadales: proposal to transfer the families Algiphilaceae and Solimonadaceae to the order Nevskiales ord. nov. and to create a new family within the order Xanthomonadales, the family Rhodanobacteraceae fam. nov., containing the genus Rhodanobacter and its closest relatives.</title>
        <authorList>
            <person name="Naushad S."/>
            <person name="Adeolu M."/>
            <person name="Wong S."/>
            <person name="Sohail M."/>
            <person name="Schellhorn H.E."/>
            <person name="Gupta R.S."/>
        </authorList>
    </citation>
    <scope>NUCLEOTIDE SEQUENCE [LARGE SCALE GENOMIC DNA]</scope>
    <source>
        <strain evidence="2 3">DSM 16301</strain>
    </source>
</reference>
<dbReference type="Pfam" id="PF00903">
    <property type="entry name" value="Glyoxalase"/>
    <property type="match status" value="1"/>
</dbReference>
<dbReference type="InterPro" id="IPR004360">
    <property type="entry name" value="Glyas_Fos-R_dOase_dom"/>
</dbReference>
<evidence type="ECO:0000313" key="3">
    <source>
        <dbReference type="Proteomes" id="UP000035481"/>
    </source>
</evidence>
<dbReference type="AlphaFoldDB" id="A0A0G9H749"/>
<dbReference type="PATRIC" id="fig|1440762.4.peg.3803"/>
<dbReference type="InterPro" id="IPR029068">
    <property type="entry name" value="Glyas_Bleomycin-R_OHBP_Dase"/>
</dbReference>
<dbReference type="PANTHER" id="PTHR34109">
    <property type="entry name" value="BNAUNNG04460D PROTEIN-RELATED"/>
    <property type="match status" value="1"/>
</dbReference>
<dbReference type="Proteomes" id="UP000035481">
    <property type="component" value="Unassembled WGS sequence"/>
</dbReference>
<dbReference type="SUPFAM" id="SSF54593">
    <property type="entry name" value="Glyoxalase/Bleomycin resistance protein/Dihydroxybiphenyl dioxygenase"/>
    <property type="match status" value="1"/>
</dbReference>
<dbReference type="Gene3D" id="3.30.720.110">
    <property type="match status" value="1"/>
</dbReference>
<proteinExistence type="predicted"/>
<accession>A0A0G9H749</accession>